<dbReference type="GO" id="GO:0005737">
    <property type="term" value="C:cytoplasm"/>
    <property type="evidence" value="ECO:0007669"/>
    <property type="project" value="TreeGrafter"/>
</dbReference>
<evidence type="ECO:0000256" key="6">
    <source>
        <dbReference type="ARBA" id="ARBA00023235"/>
    </source>
</evidence>
<dbReference type="PRINTS" id="PR00153">
    <property type="entry name" value="CSAPPISMRASE"/>
</dbReference>
<keyword evidence="10" id="KW-1185">Reference proteome</keyword>
<dbReference type="Pfam" id="PF00160">
    <property type="entry name" value="Pro_isomerase"/>
    <property type="match status" value="1"/>
</dbReference>
<evidence type="ECO:0000256" key="7">
    <source>
        <dbReference type="PROSITE-ProRule" id="PRU00339"/>
    </source>
</evidence>
<dbReference type="InterPro" id="IPR020892">
    <property type="entry name" value="Cyclophilin-type_PPIase_CS"/>
</dbReference>
<dbReference type="AlphaFoldDB" id="A0A9W4TSW7"/>
<evidence type="ECO:0000259" key="8">
    <source>
        <dbReference type="PROSITE" id="PS50072"/>
    </source>
</evidence>
<dbReference type="InterPro" id="IPR002130">
    <property type="entry name" value="Cyclophilin-type_PPIase_dom"/>
</dbReference>
<evidence type="ECO:0000256" key="2">
    <source>
        <dbReference type="ARBA" id="ARBA00013194"/>
    </source>
</evidence>
<keyword evidence="3" id="KW-0677">Repeat</keyword>
<keyword evidence="5" id="KW-0697">Rotamase</keyword>
<dbReference type="FunFam" id="2.40.100.10:FF:000023">
    <property type="entry name" value="Peptidyl-prolyl cis-trans isomerase"/>
    <property type="match status" value="1"/>
</dbReference>
<dbReference type="Pfam" id="PF13181">
    <property type="entry name" value="TPR_8"/>
    <property type="match status" value="1"/>
</dbReference>
<dbReference type="InterPro" id="IPR019734">
    <property type="entry name" value="TPR_rpt"/>
</dbReference>
<dbReference type="Proteomes" id="UP001152885">
    <property type="component" value="Unassembled WGS sequence"/>
</dbReference>
<dbReference type="InterPro" id="IPR011990">
    <property type="entry name" value="TPR-like_helical_dom_sf"/>
</dbReference>
<dbReference type="GO" id="GO:0051082">
    <property type="term" value="F:unfolded protein binding"/>
    <property type="evidence" value="ECO:0007669"/>
    <property type="project" value="UniProtKB-ARBA"/>
</dbReference>
<gene>
    <name evidence="9" type="ORF">CANVERA_P0813</name>
</gene>
<dbReference type="InterPro" id="IPR029000">
    <property type="entry name" value="Cyclophilin-like_dom_sf"/>
</dbReference>
<feature type="domain" description="PPIase cyclophilin-type" evidence="8">
    <location>
        <begin position="4"/>
        <end position="156"/>
    </location>
</feature>
<feature type="repeat" description="TPR" evidence="7">
    <location>
        <begin position="277"/>
        <end position="310"/>
    </location>
</feature>
<dbReference type="OrthoDB" id="193499at2759"/>
<dbReference type="PROSITE" id="PS50005">
    <property type="entry name" value="TPR"/>
    <property type="match status" value="1"/>
</dbReference>
<dbReference type="EC" id="5.2.1.8" evidence="2"/>
<dbReference type="PANTHER" id="PTHR11071">
    <property type="entry name" value="PEPTIDYL-PROLYL CIS-TRANS ISOMERASE"/>
    <property type="match status" value="1"/>
</dbReference>
<dbReference type="PROSITE" id="PS00170">
    <property type="entry name" value="CSA_PPIASE_1"/>
    <property type="match status" value="1"/>
</dbReference>
<keyword evidence="6" id="KW-0413">Isomerase</keyword>
<organism evidence="9 10">
    <name type="scientific">Candida verbasci</name>
    <dbReference type="NCBI Taxonomy" id="1227364"/>
    <lineage>
        <taxon>Eukaryota</taxon>
        <taxon>Fungi</taxon>
        <taxon>Dikarya</taxon>
        <taxon>Ascomycota</taxon>
        <taxon>Saccharomycotina</taxon>
        <taxon>Pichiomycetes</taxon>
        <taxon>Debaryomycetaceae</taxon>
        <taxon>Candida/Lodderomyces clade</taxon>
        <taxon>Candida</taxon>
    </lineage>
</organism>
<dbReference type="SUPFAM" id="SSF48452">
    <property type="entry name" value="TPR-like"/>
    <property type="match status" value="1"/>
</dbReference>
<dbReference type="GO" id="GO:0003755">
    <property type="term" value="F:peptidyl-prolyl cis-trans isomerase activity"/>
    <property type="evidence" value="ECO:0007669"/>
    <property type="project" value="UniProtKB-KW"/>
</dbReference>
<dbReference type="GO" id="GO:0042026">
    <property type="term" value="P:protein refolding"/>
    <property type="evidence" value="ECO:0007669"/>
    <property type="project" value="UniProtKB-ARBA"/>
</dbReference>
<sequence>MFVYFDVSNGEDSGRIVFELFDDVVPKTAENFRKLSIDKKYANSIFHRVIKDFMIQGGDFTNHDGTGGVSIYGEKFEDENFKLTHDIPFLLSMANAGPNTNGSQFFITTVPTPHLNGKHVVFGKVVFGKSLVRKIEHSETENDKPKVDWKIIDCGETDKIPERDDKYEDYLKDNDIDIENPQEVFKMVNEVKSMGTQYLKDSKLDQSFAKYKKCCTLLNDYFPDDLSKEDLDILLKLKISCFLNAALVGLKLNKGKEVIKFTTDALSLEEIGDKSKVKALYRKGMGYLQCKDEDSAKEYLQKALDLEPNDSAIQKGLNDVKNSLKLRKDKEKRAMAKFFS</sequence>
<evidence type="ECO:0000313" key="9">
    <source>
        <dbReference type="EMBL" id="CAI5756297.1"/>
    </source>
</evidence>
<evidence type="ECO:0000256" key="4">
    <source>
        <dbReference type="ARBA" id="ARBA00022803"/>
    </source>
</evidence>
<keyword evidence="4 7" id="KW-0802">TPR repeat</keyword>
<dbReference type="PANTHER" id="PTHR11071:SF561">
    <property type="entry name" value="PEPTIDYL-PROLYL CIS-TRANS ISOMERASE D-RELATED"/>
    <property type="match status" value="1"/>
</dbReference>
<dbReference type="PROSITE" id="PS50072">
    <property type="entry name" value="CSA_PPIASE_2"/>
    <property type="match status" value="1"/>
</dbReference>
<dbReference type="Gene3D" id="1.25.40.10">
    <property type="entry name" value="Tetratricopeptide repeat domain"/>
    <property type="match status" value="1"/>
</dbReference>
<protein>
    <recommendedName>
        <fullName evidence="2">peptidylprolyl isomerase</fullName>
        <ecNumber evidence="2">5.2.1.8</ecNumber>
    </recommendedName>
</protein>
<dbReference type="EMBL" id="CANTUO010000001">
    <property type="protein sequence ID" value="CAI5756297.1"/>
    <property type="molecule type" value="Genomic_DNA"/>
</dbReference>
<reference evidence="9" key="1">
    <citation type="submission" date="2022-12" db="EMBL/GenBank/DDBJ databases">
        <authorList>
            <person name="Brejova B."/>
        </authorList>
    </citation>
    <scope>NUCLEOTIDE SEQUENCE</scope>
</reference>
<evidence type="ECO:0000313" key="10">
    <source>
        <dbReference type="Proteomes" id="UP001152885"/>
    </source>
</evidence>
<dbReference type="SUPFAM" id="SSF50891">
    <property type="entry name" value="Cyclophilin-like"/>
    <property type="match status" value="1"/>
</dbReference>
<comment type="caution">
    <text evidence="9">The sequence shown here is derived from an EMBL/GenBank/DDBJ whole genome shotgun (WGS) entry which is preliminary data.</text>
</comment>
<evidence type="ECO:0000256" key="5">
    <source>
        <dbReference type="ARBA" id="ARBA00023110"/>
    </source>
</evidence>
<dbReference type="FunFam" id="1.25.40.10:FF:000029">
    <property type="entry name" value="peptidyl-prolyl cis-trans isomerase D"/>
    <property type="match status" value="1"/>
</dbReference>
<dbReference type="SMART" id="SM00028">
    <property type="entry name" value="TPR"/>
    <property type="match status" value="2"/>
</dbReference>
<comment type="catalytic activity">
    <reaction evidence="1">
        <text>[protein]-peptidylproline (omega=180) = [protein]-peptidylproline (omega=0)</text>
        <dbReference type="Rhea" id="RHEA:16237"/>
        <dbReference type="Rhea" id="RHEA-COMP:10747"/>
        <dbReference type="Rhea" id="RHEA-COMP:10748"/>
        <dbReference type="ChEBI" id="CHEBI:83833"/>
        <dbReference type="ChEBI" id="CHEBI:83834"/>
        <dbReference type="EC" id="5.2.1.8"/>
    </reaction>
</comment>
<dbReference type="GO" id="GO:0016018">
    <property type="term" value="F:cyclosporin A binding"/>
    <property type="evidence" value="ECO:0007669"/>
    <property type="project" value="TreeGrafter"/>
</dbReference>
<evidence type="ECO:0000256" key="3">
    <source>
        <dbReference type="ARBA" id="ARBA00022737"/>
    </source>
</evidence>
<name>A0A9W4TSW7_9ASCO</name>
<dbReference type="Gene3D" id="2.40.100.10">
    <property type="entry name" value="Cyclophilin-like"/>
    <property type="match status" value="1"/>
</dbReference>
<proteinExistence type="predicted"/>
<accession>A0A9W4TSW7</accession>
<evidence type="ECO:0000256" key="1">
    <source>
        <dbReference type="ARBA" id="ARBA00000971"/>
    </source>
</evidence>